<reference evidence="1 2" key="1">
    <citation type="submission" date="2019-01" db="EMBL/GenBank/DDBJ databases">
        <authorList>
            <consortium name="Pathogen Informatics"/>
        </authorList>
    </citation>
    <scope>NUCLEOTIDE SEQUENCE [LARGE SCALE GENOMIC DNA]</scope>
    <source>
        <strain evidence="1 2">NCTC10184</strain>
    </source>
</reference>
<sequence length="92" mass="10524">MEKSQVESMFIDILVSSPGVLRICKDPKTDKFKVKAEYTNRRWTLQASIIILKNANVKNIMKSIGALSNYTFAKSKVKYKKLEIVIEGIENE</sequence>
<protein>
    <submittedName>
        <fullName evidence="1">Uncharacterized protein</fullName>
    </submittedName>
</protein>
<evidence type="ECO:0000313" key="1">
    <source>
        <dbReference type="EMBL" id="VEU78065.1"/>
    </source>
</evidence>
<dbReference type="KEGG" id="mcob:NCTC10184_00284"/>
<keyword evidence="2" id="KW-1185">Reference proteome</keyword>
<accession>A0A449BA59</accession>
<evidence type="ECO:0000313" key="2">
    <source>
        <dbReference type="Proteomes" id="UP000290876"/>
    </source>
</evidence>
<dbReference type="RefSeq" id="WP_129622915.1">
    <property type="nucleotide sequence ID" value="NZ_LR215043.1"/>
</dbReference>
<gene>
    <name evidence="1" type="ORF">NCTC10184_00284</name>
</gene>
<organism evidence="1 2">
    <name type="scientific">Mycoplasmopsis columbinasalis</name>
    <dbReference type="NCBI Taxonomy" id="114880"/>
    <lineage>
        <taxon>Bacteria</taxon>
        <taxon>Bacillati</taxon>
        <taxon>Mycoplasmatota</taxon>
        <taxon>Mycoplasmoidales</taxon>
        <taxon>Metamycoplasmataceae</taxon>
        <taxon>Mycoplasmopsis</taxon>
    </lineage>
</organism>
<dbReference type="OrthoDB" id="399377at2"/>
<dbReference type="Proteomes" id="UP000290876">
    <property type="component" value="Chromosome"/>
</dbReference>
<name>A0A449BA59_9BACT</name>
<proteinExistence type="predicted"/>
<dbReference type="AlphaFoldDB" id="A0A449BA59"/>
<dbReference type="EMBL" id="LR215043">
    <property type="protein sequence ID" value="VEU78065.1"/>
    <property type="molecule type" value="Genomic_DNA"/>
</dbReference>